<keyword evidence="9 13" id="KW-1133">Transmembrane helix</keyword>
<evidence type="ECO:0000256" key="7">
    <source>
        <dbReference type="ARBA" id="ARBA00022692"/>
    </source>
</evidence>
<dbReference type="STRING" id="6412.T1FS99"/>
<keyword evidence="11 13" id="KW-0472">Membrane</keyword>
<dbReference type="InterPro" id="IPR005821">
    <property type="entry name" value="Ion_trans_dom"/>
</dbReference>
<name>T1FS99_HELRO</name>
<proteinExistence type="inferred from homology"/>
<dbReference type="eggNOG" id="KOG4195">
    <property type="taxonomic scope" value="Eukaryota"/>
</dbReference>
<dbReference type="EMBL" id="KB096080">
    <property type="protein sequence ID" value="ESO08545.1"/>
    <property type="molecule type" value="Genomic_DNA"/>
</dbReference>
<keyword evidence="19" id="KW-1185">Reference proteome</keyword>
<keyword evidence="6" id="KW-0107">Calcium channel</keyword>
<feature type="transmembrane region" description="Helical" evidence="13">
    <location>
        <begin position="864"/>
        <end position="887"/>
    </location>
</feature>
<dbReference type="OrthoDB" id="310870at2759"/>
<feature type="transmembrane region" description="Helical" evidence="13">
    <location>
        <begin position="1112"/>
        <end position="1137"/>
    </location>
</feature>
<evidence type="ECO:0000259" key="16">
    <source>
        <dbReference type="Pfam" id="PF25508"/>
    </source>
</evidence>
<organism evidence="18 19">
    <name type="scientific">Helobdella robusta</name>
    <name type="common">Californian leech</name>
    <dbReference type="NCBI Taxonomy" id="6412"/>
    <lineage>
        <taxon>Eukaryota</taxon>
        <taxon>Metazoa</taxon>
        <taxon>Spiralia</taxon>
        <taxon>Lophotrochozoa</taxon>
        <taxon>Annelida</taxon>
        <taxon>Clitellata</taxon>
        <taxon>Hirudinea</taxon>
        <taxon>Rhynchobdellida</taxon>
        <taxon>Glossiphoniidae</taxon>
        <taxon>Helobdella</taxon>
    </lineage>
</organism>
<dbReference type="InterPro" id="IPR050927">
    <property type="entry name" value="TRPM"/>
</dbReference>
<dbReference type="GeneID" id="20211696"/>
<dbReference type="InterPro" id="IPR057366">
    <property type="entry name" value="TRPM-like"/>
</dbReference>
<keyword evidence="8" id="KW-0106">Calcium</keyword>
<dbReference type="GO" id="GO:0005886">
    <property type="term" value="C:plasma membrane"/>
    <property type="evidence" value="ECO:0000318"/>
    <property type="project" value="GO_Central"/>
</dbReference>
<keyword evidence="12" id="KW-0407">Ion channel</keyword>
<evidence type="ECO:0000256" key="5">
    <source>
        <dbReference type="ARBA" id="ARBA00022568"/>
    </source>
</evidence>
<comment type="subcellular location">
    <subcellularLocation>
        <location evidence="1">Cell membrane</location>
        <topology evidence="1">Multi-pass membrane protein</topology>
    </subcellularLocation>
</comment>
<evidence type="ECO:0008006" key="20">
    <source>
        <dbReference type="Google" id="ProtNLM"/>
    </source>
</evidence>
<evidence type="ECO:0000256" key="8">
    <source>
        <dbReference type="ARBA" id="ARBA00022837"/>
    </source>
</evidence>
<evidence type="ECO:0000313" key="18">
    <source>
        <dbReference type="EnsemblMetazoa" id="HelroP190762"/>
    </source>
</evidence>
<dbReference type="HOGENOM" id="CLU_001390_0_3_1"/>
<dbReference type="Pfam" id="PF25508">
    <property type="entry name" value="TRPM2"/>
    <property type="match status" value="1"/>
</dbReference>
<sequence length="1621" mass="184584">MSYVTLRNLLIAGKDGIELPSIAQGLLNDPVPEHVDRRLFEYIVKNFEKVECGLFRSTAQENVCECGNIFANHTEEAKAAGKLFSSSPSNSLQLETKVSSPTDAFGEINFGGRTNSSYVRLSSSTEASAVLELMRKYWTMDKPNLLLSVTGGAQNFTMKPRLKEVFRQGFIKAAQSTGAWIITGGMNAGVMKHVGEAVRDYTLKHGRIAPWGCILNRESLMSSTGTGCWPANYSSVASSVTKECPLDPNHSHFILVDDSTSGKYGSEITLRAELERAVSNSPTYLEFDSDESVAIPIVSIVLEGGPNSIETVKNAIACGTPAIIVQGSGRVADILAHAYNNAVEVEIVAEDQLGKKHKQLISIVEQWLEKELMDKIKSELKTKSDEQAKQILENVKICVSNRDFMTVFDLDGKDCGSDIDITILKALLKSNKGKKIDQLKLALAWNRADVAREQIFTDDAIFEIRKAVAAPLPMDDASLLGFFNGVIYTSLLAPPEDLYDLMYKALIQNKVEFVKLLISRGVSLKEFATVPRILSLLNEPLTRRNCKHLFNISESTLVSLKHVGQLVQDLMGHYYEHSFCKPPYKDIEASDYVKTSNIHAKKDNPLKSLKIPFNTLRSGKSDKRLPLPEFEDPSNVLFLWCVLVHMKDMSLVFLDIGKEDIAMALMAQHISKSLLQKEQDSDFAVNIQNQIEYFGNLALGVLNECYSVDQSKATLLLVRQMSSFGETTVLKMAVQADHKEFVAHPACQNLLTNIWTDQLSDDNNYIWIILALLMPFLSPILLNFRQKEIRLNNAEDAKEKALTRMFLNKKRHNSDARREKNVAATHILIQQSKEKTQQKAQERNFVLEYWDKLESFFKAPFTTFCYNCIAYFAFLLLFGVILLTNFFPVYGKQSNQVIPIEEIILIAWVSTFLLEEIRQFIVTESSHPGQKLFNYISDPWNVSDIISIATFYIGLTLRFIPTSTCERCFYAGRIVLAFNLMMFFLRVLHMFSVHQQLGPKLVMIKQMMVDLFYFVIIIMVFISSYGITSQVILYPNQELNIKLARDVLSDAWWNVYGQLDIDMVSDGKCSSKPDVCDFNSTTGKCKALDCAVYGYESDKCYGKEDNCVANDWVVPILLAIYALITNVMMLNLLIAMFSNTFAAVQGQSNVVWKMQRYHLIQEFESRPIWPPPLIIIGHVYQFIRYMVFDRCCRNQKSTKIGFRMKLNKVEEKELINWENIYSEEYLLNNETTAESSMEFKINETFKKSDDVMFKLDQLSESSLFSQTTSLKDAAQTKLPPLLEKRFAQIEEQLKQNAQALTLLMDHLKISREAPEEVKLADVTGKEDVERRQVEIKKKKELETERLKEELKQHKLSRSAVYPVMFEAVVRFPVPDNKVSWKVAYPSYKPPSYTSDEVLDGNYDEENMDHISFNAVDQMRRYDRRSCTGRYDIVDGFPLNPRGRTGLKGRGSLNRWGPNHIYKLLLTRWADSEPTSIKPKKYLQFLAVEFLAPGHKIIIPELLYPETSNPTMECLQDLPDAVELKRWLREEGDHVTHLFEDRQGSRDYYDDPRNTDNAWLEVSADIYHDEDVIVLTNEQLGDPQTIKDDKKFTWVRIHRGMDVYAADLPILKTAVNKLKASF</sequence>
<accession>T1FS99</accession>
<dbReference type="EMBL" id="AMQM01003286">
    <property type="status" value="NOT_ANNOTATED_CDS"/>
    <property type="molecule type" value="Genomic_DNA"/>
</dbReference>
<dbReference type="OMA" id="EFLIYEP"/>
<comment type="similarity">
    <text evidence="2">Belongs to the transient receptor (TC 1.A.4) family. LTrpC subfamily. TRPM2 sub-subfamily.</text>
</comment>
<reference evidence="18" key="3">
    <citation type="submission" date="2015-06" db="UniProtKB">
        <authorList>
            <consortium name="EnsemblMetazoa"/>
        </authorList>
    </citation>
    <scope>IDENTIFICATION</scope>
</reference>
<feature type="domain" description="Ion transport" evidence="14">
    <location>
        <begin position="871"/>
        <end position="1147"/>
    </location>
</feature>
<feature type="domain" description="TRPM-like" evidence="16">
    <location>
        <begin position="495"/>
        <end position="744"/>
    </location>
</feature>
<evidence type="ECO:0000256" key="12">
    <source>
        <dbReference type="ARBA" id="ARBA00023303"/>
    </source>
</evidence>
<dbReference type="EnsemblMetazoa" id="HelroT190762">
    <property type="protein sequence ID" value="HelroP190762"/>
    <property type="gene ID" value="HelroG190762"/>
</dbReference>
<keyword evidence="5" id="KW-0109">Calcium transport</keyword>
<dbReference type="PANTHER" id="PTHR13800:SF12">
    <property type="entry name" value="TRANSIENT RECEPTOR POTENTIAL CATION CHANNEL SUBFAMILY M MEMBER-LIKE 2"/>
    <property type="match status" value="1"/>
</dbReference>
<feature type="transmembrane region" description="Helical" evidence="13">
    <location>
        <begin position="1011"/>
        <end position="1034"/>
    </location>
</feature>
<dbReference type="SUPFAM" id="SSF55811">
    <property type="entry name" value="Nudix"/>
    <property type="match status" value="1"/>
</dbReference>
<keyword evidence="4" id="KW-1003">Cell membrane</keyword>
<dbReference type="Pfam" id="PF25969">
    <property type="entry name" value="NUDT9_N"/>
    <property type="match status" value="1"/>
</dbReference>
<protein>
    <recommendedName>
        <fullName evidence="20">TRPM SLOG domain-containing protein</fullName>
    </recommendedName>
</protein>
<dbReference type="RefSeq" id="XP_009013475.1">
    <property type="nucleotide sequence ID" value="XM_009015227.1"/>
</dbReference>
<evidence type="ECO:0000256" key="4">
    <source>
        <dbReference type="ARBA" id="ARBA00022475"/>
    </source>
</evidence>
<evidence type="ECO:0000256" key="6">
    <source>
        <dbReference type="ARBA" id="ARBA00022673"/>
    </source>
</evidence>
<dbReference type="Pfam" id="PF18139">
    <property type="entry name" value="LSDAT_euk"/>
    <property type="match status" value="1"/>
</dbReference>
<evidence type="ECO:0000259" key="15">
    <source>
        <dbReference type="Pfam" id="PF18139"/>
    </source>
</evidence>
<feature type="transmembrane region" description="Helical" evidence="13">
    <location>
        <begin position="972"/>
        <end position="991"/>
    </location>
</feature>
<dbReference type="InterPro" id="IPR015797">
    <property type="entry name" value="NUDIX_hydrolase-like_dom_sf"/>
</dbReference>
<evidence type="ECO:0000313" key="19">
    <source>
        <dbReference type="Proteomes" id="UP000015101"/>
    </source>
</evidence>
<dbReference type="eggNOG" id="KOG3614">
    <property type="taxonomic scope" value="Eukaryota"/>
</dbReference>
<dbReference type="PANTHER" id="PTHR13800">
    <property type="entry name" value="TRANSIENT RECEPTOR POTENTIAL CATION CHANNEL, SUBFAMILY M, MEMBER 6"/>
    <property type="match status" value="1"/>
</dbReference>
<dbReference type="InterPro" id="IPR041491">
    <property type="entry name" value="TRPM_SLOG"/>
</dbReference>
<reference evidence="17 19" key="2">
    <citation type="journal article" date="2013" name="Nature">
        <title>Insights into bilaterian evolution from three spiralian genomes.</title>
        <authorList>
            <person name="Simakov O."/>
            <person name="Marletaz F."/>
            <person name="Cho S.J."/>
            <person name="Edsinger-Gonzales E."/>
            <person name="Havlak P."/>
            <person name="Hellsten U."/>
            <person name="Kuo D.H."/>
            <person name="Larsson T."/>
            <person name="Lv J."/>
            <person name="Arendt D."/>
            <person name="Savage R."/>
            <person name="Osoegawa K."/>
            <person name="de Jong P."/>
            <person name="Grimwood J."/>
            <person name="Chapman J.A."/>
            <person name="Shapiro H."/>
            <person name="Aerts A."/>
            <person name="Otillar R.P."/>
            <person name="Terry A.Y."/>
            <person name="Boore J.L."/>
            <person name="Grigoriev I.V."/>
            <person name="Lindberg D.R."/>
            <person name="Seaver E.C."/>
            <person name="Weisblat D.A."/>
            <person name="Putnam N.H."/>
            <person name="Rokhsar D.S."/>
        </authorList>
    </citation>
    <scope>NUCLEOTIDE SEQUENCE</scope>
</reference>
<dbReference type="InParanoid" id="T1FS99"/>
<evidence type="ECO:0000259" key="14">
    <source>
        <dbReference type="Pfam" id="PF00520"/>
    </source>
</evidence>
<gene>
    <name evidence="18" type="primary">20211696</name>
    <name evidence="17" type="ORF">HELRODRAFT_190762</name>
</gene>
<feature type="transmembrane region" description="Helical" evidence="13">
    <location>
        <begin position="940"/>
        <end position="960"/>
    </location>
</feature>
<dbReference type="Proteomes" id="UP000015101">
    <property type="component" value="Unassembled WGS sequence"/>
</dbReference>
<dbReference type="GO" id="GO:0099604">
    <property type="term" value="F:ligand-gated calcium channel activity"/>
    <property type="evidence" value="ECO:0000318"/>
    <property type="project" value="GO_Central"/>
</dbReference>
<dbReference type="GO" id="GO:0070588">
    <property type="term" value="P:calcium ion transmembrane transport"/>
    <property type="evidence" value="ECO:0000318"/>
    <property type="project" value="GO_Central"/>
</dbReference>
<evidence type="ECO:0000256" key="1">
    <source>
        <dbReference type="ARBA" id="ARBA00004651"/>
    </source>
</evidence>
<dbReference type="Pfam" id="PF00520">
    <property type="entry name" value="Ion_trans"/>
    <property type="match status" value="1"/>
</dbReference>
<feature type="domain" description="TRPM SLOG" evidence="15">
    <location>
        <begin position="117"/>
        <end position="370"/>
    </location>
</feature>
<evidence type="ECO:0000256" key="11">
    <source>
        <dbReference type="ARBA" id="ARBA00023136"/>
    </source>
</evidence>
<keyword evidence="7 13" id="KW-0812">Transmembrane</keyword>
<evidence type="ECO:0000256" key="9">
    <source>
        <dbReference type="ARBA" id="ARBA00022989"/>
    </source>
</evidence>
<keyword evidence="10" id="KW-0406">Ion transport</keyword>
<keyword evidence="3" id="KW-0813">Transport</keyword>
<evidence type="ECO:0000256" key="10">
    <source>
        <dbReference type="ARBA" id="ARBA00023065"/>
    </source>
</evidence>
<reference evidence="19" key="1">
    <citation type="submission" date="2012-12" db="EMBL/GenBank/DDBJ databases">
        <authorList>
            <person name="Hellsten U."/>
            <person name="Grimwood J."/>
            <person name="Chapman J.A."/>
            <person name="Shapiro H."/>
            <person name="Aerts A."/>
            <person name="Otillar R.P."/>
            <person name="Terry A.Y."/>
            <person name="Boore J.L."/>
            <person name="Simakov O."/>
            <person name="Marletaz F."/>
            <person name="Cho S.-J."/>
            <person name="Edsinger-Gonzales E."/>
            <person name="Havlak P."/>
            <person name="Kuo D.-H."/>
            <person name="Larsson T."/>
            <person name="Lv J."/>
            <person name="Arendt D."/>
            <person name="Savage R."/>
            <person name="Osoegawa K."/>
            <person name="de Jong P."/>
            <person name="Lindberg D.R."/>
            <person name="Seaver E.C."/>
            <person name="Weisblat D.A."/>
            <person name="Putnam N.H."/>
            <person name="Grigoriev I.V."/>
            <person name="Rokhsar D.S."/>
        </authorList>
    </citation>
    <scope>NUCLEOTIDE SEQUENCE</scope>
</reference>
<evidence type="ECO:0000313" key="17">
    <source>
        <dbReference type="EMBL" id="ESO08545.1"/>
    </source>
</evidence>
<evidence type="ECO:0000256" key="2">
    <source>
        <dbReference type="ARBA" id="ARBA00009501"/>
    </source>
</evidence>
<dbReference type="Gene3D" id="3.90.79.10">
    <property type="entry name" value="Nucleoside Triphosphate Pyrophosphohydrolase"/>
    <property type="match status" value="1"/>
</dbReference>
<feature type="transmembrane region" description="Helical" evidence="13">
    <location>
        <begin position="765"/>
        <end position="784"/>
    </location>
</feature>
<evidence type="ECO:0000256" key="13">
    <source>
        <dbReference type="SAM" id="Phobius"/>
    </source>
</evidence>
<evidence type="ECO:0000256" key="3">
    <source>
        <dbReference type="ARBA" id="ARBA00022448"/>
    </source>
</evidence>
<dbReference type="KEGG" id="hro:HELRODRAFT_190762"/>
<dbReference type="CTD" id="20211696"/>